<dbReference type="RefSeq" id="WP_107188035.1">
    <property type="nucleotide sequence ID" value="NZ_PYOU01000036.1"/>
</dbReference>
<proteinExistence type="predicted"/>
<sequence>MEFILTIFIQLTAKLLKFFYEVGMSFILSPNEYGLFSLYLSGAIIGAKIISLGAETYIVSNASLDDKKKRNLLTLSIVNSVIISIITILLFYFTKYSYLVLIVAIPLSLLYLYASYFRSQLRVNLSVFISEISWYLFSILICLLLFFLSYQNAKNFIFSASISLILVVFVLSFIVYKKERVYKFRFDENISHLKQTAPLILTGFLSVFLSRMDILMLKGYVPDEDIGYYNIISKIATQLLFLYQVIIVFFIPRLSKVFNSLSKKEMAIKHAKLIFLSIVSVLLCYIFYLIFDFYYDVYHIFKIPRNNFEYVFNLIFIYQLVSVCLGYYGYFIIFIKCQKVEFLNVPLTLFIAFLLNSILIPKFGVLGATYATAISVLFINILRVIEYHYLSYKLKSI</sequence>
<feature type="transmembrane region" description="Helical" evidence="6">
    <location>
        <begin position="273"/>
        <end position="291"/>
    </location>
</feature>
<evidence type="ECO:0000256" key="6">
    <source>
        <dbReference type="SAM" id="Phobius"/>
    </source>
</evidence>
<keyword evidence="8" id="KW-1185">Reference proteome</keyword>
<feature type="transmembrane region" description="Helical" evidence="6">
    <location>
        <begin position="311"/>
        <end position="335"/>
    </location>
</feature>
<feature type="transmembrane region" description="Helical" evidence="6">
    <location>
        <begin position="39"/>
        <end position="60"/>
    </location>
</feature>
<dbReference type="Proteomes" id="UP000240989">
    <property type="component" value="Unassembled WGS sequence"/>
</dbReference>
<dbReference type="PANTHER" id="PTHR30250:SF11">
    <property type="entry name" value="O-ANTIGEN TRANSPORTER-RELATED"/>
    <property type="match status" value="1"/>
</dbReference>
<dbReference type="EMBL" id="PYOU01000036">
    <property type="protein sequence ID" value="PSX00731.1"/>
    <property type="molecule type" value="Genomic_DNA"/>
</dbReference>
<feature type="transmembrane region" description="Helical" evidence="6">
    <location>
        <begin position="342"/>
        <end position="360"/>
    </location>
</feature>
<feature type="transmembrane region" description="Helical" evidence="6">
    <location>
        <begin position="197"/>
        <end position="216"/>
    </location>
</feature>
<name>A0ABX5GYC1_PHOAN</name>
<feature type="transmembrane region" description="Helical" evidence="6">
    <location>
        <begin position="228"/>
        <end position="252"/>
    </location>
</feature>
<feature type="transmembrane region" description="Helical" evidence="6">
    <location>
        <begin position="128"/>
        <end position="150"/>
    </location>
</feature>
<organism evidence="7 8">
    <name type="scientific">Photobacterium angustum</name>
    <dbReference type="NCBI Taxonomy" id="661"/>
    <lineage>
        <taxon>Bacteria</taxon>
        <taxon>Pseudomonadati</taxon>
        <taxon>Pseudomonadota</taxon>
        <taxon>Gammaproteobacteria</taxon>
        <taxon>Vibrionales</taxon>
        <taxon>Vibrionaceae</taxon>
        <taxon>Photobacterium</taxon>
    </lineage>
</organism>
<reference evidence="7 8" key="1">
    <citation type="submission" date="2018-01" db="EMBL/GenBank/DDBJ databases">
        <title>Whole genome sequencing of Histamine producing bacteria.</title>
        <authorList>
            <person name="Butler K."/>
        </authorList>
    </citation>
    <scope>NUCLEOTIDE SEQUENCE [LARGE SCALE GENOMIC DNA]</scope>
    <source>
        <strain evidence="7 8">A6-1</strain>
    </source>
</reference>
<feature type="transmembrane region" description="Helical" evidence="6">
    <location>
        <begin position="156"/>
        <end position="176"/>
    </location>
</feature>
<keyword evidence="2" id="KW-1003">Cell membrane</keyword>
<feature type="transmembrane region" description="Helical" evidence="6">
    <location>
        <begin position="366"/>
        <end position="385"/>
    </location>
</feature>
<evidence type="ECO:0000256" key="5">
    <source>
        <dbReference type="ARBA" id="ARBA00023136"/>
    </source>
</evidence>
<protein>
    <recommendedName>
        <fullName evidence="9">Polysaccharide biosynthesis protein C-terminal domain-containing protein</fullName>
    </recommendedName>
</protein>
<feature type="transmembrane region" description="Helical" evidence="6">
    <location>
        <begin position="72"/>
        <end position="92"/>
    </location>
</feature>
<gene>
    <name evidence="7" type="ORF">C0W27_22510</name>
</gene>
<evidence type="ECO:0000256" key="3">
    <source>
        <dbReference type="ARBA" id="ARBA00022692"/>
    </source>
</evidence>
<evidence type="ECO:0000256" key="4">
    <source>
        <dbReference type="ARBA" id="ARBA00022989"/>
    </source>
</evidence>
<keyword evidence="3 6" id="KW-0812">Transmembrane</keyword>
<keyword evidence="4 6" id="KW-1133">Transmembrane helix</keyword>
<evidence type="ECO:0000313" key="8">
    <source>
        <dbReference type="Proteomes" id="UP000240989"/>
    </source>
</evidence>
<dbReference type="InterPro" id="IPR002797">
    <property type="entry name" value="Polysacc_synth"/>
</dbReference>
<evidence type="ECO:0008006" key="9">
    <source>
        <dbReference type="Google" id="ProtNLM"/>
    </source>
</evidence>
<feature type="transmembrane region" description="Helical" evidence="6">
    <location>
        <begin position="98"/>
        <end position="116"/>
    </location>
</feature>
<evidence type="ECO:0000256" key="1">
    <source>
        <dbReference type="ARBA" id="ARBA00004651"/>
    </source>
</evidence>
<comment type="caution">
    <text evidence="7">The sequence shown here is derived from an EMBL/GenBank/DDBJ whole genome shotgun (WGS) entry which is preliminary data.</text>
</comment>
<keyword evidence="5 6" id="KW-0472">Membrane</keyword>
<dbReference type="PANTHER" id="PTHR30250">
    <property type="entry name" value="PST FAMILY PREDICTED COLANIC ACID TRANSPORTER"/>
    <property type="match status" value="1"/>
</dbReference>
<dbReference type="Pfam" id="PF01943">
    <property type="entry name" value="Polysacc_synt"/>
    <property type="match status" value="1"/>
</dbReference>
<dbReference type="InterPro" id="IPR050833">
    <property type="entry name" value="Poly_Biosynth_Transport"/>
</dbReference>
<comment type="subcellular location">
    <subcellularLocation>
        <location evidence="1">Cell membrane</location>
        <topology evidence="1">Multi-pass membrane protein</topology>
    </subcellularLocation>
</comment>
<evidence type="ECO:0000256" key="2">
    <source>
        <dbReference type="ARBA" id="ARBA00022475"/>
    </source>
</evidence>
<accession>A0ABX5GYC1</accession>
<evidence type="ECO:0000313" key="7">
    <source>
        <dbReference type="EMBL" id="PSX00731.1"/>
    </source>
</evidence>